<dbReference type="EMBL" id="JAAGMB010000607">
    <property type="protein sequence ID" value="NEB20232.1"/>
    <property type="molecule type" value="Genomic_DNA"/>
</dbReference>
<organism evidence="1 2">
    <name type="scientific">Streptomyces coelicoflavus</name>
    <dbReference type="NCBI Taxonomy" id="285562"/>
    <lineage>
        <taxon>Bacteria</taxon>
        <taxon>Bacillati</taxon>
        <taxon>Actinomycetota</taxon>
        <taxon>Actinomycetes</taxon>
        <taxon>Kitasatosporales</taxon>
        <taxon>Streptomycetaceae</taxon>
        <taxon>Streptomyces</taxon>
    </lineage>
</organism>
<comment type="caution">
    <text evidence="1">The sequence shown here is derived from an EMBL/GenBank/DDBJ whole genome shotgun (WGS) entry which is preliminary data.</text>
</comment>
<proteinExistence type="predicted"/>
<sequence>MAEQSGEPMTTLEEIDRVYACAAGCEIWDQPVEHPIARAFVFAATGFLRGLGEAADSELWRSSAALLRRCRRFVCTVPLPFDHPLLKFEAAAHQLESEIARLEGVVDPEHVERMRAVVPGLQGLAADGGDPLGDCTREFLTLEDPREGFVALTDRGFTDAVVKAMALNGVEVTIGTHADLLGHDIYTSVVVVGSPTWIHQGLLNAPRTENLALVHYGFFREDPAVAPLLFGPVSSTHVTRPIKKSKLFRSGAPKTPGGGWQQGEPDAAGLLTAEECSPSEEIRASFPRHSSAGGRSGAADQVEAHAAVLADGSHVLLPTDFEARVFSLRAGELPDVQVEQVLASSVGRGDYLALRNRSHHQDLVDRADAILGPDATSLRTTQAEWKARLWERTKQHPRGIRGVAEELRSRGAATANVSYWISDWCIRPRSKADFAVVLRYLAAGADVDSVWERLRRIDSAHRSAGQRYADDLQQALTPDRVGRLVEAGWCAVRPTGADGETLVARIDYVLADTLQVPLNALCRLRTTEDIR</sequence>
<dbReference type="RefSeq" id="WP_164142582.1">
    <property type="nucleotide sequence ID" value="NZ_JAAGMB010000607.1"/>
</dbReference>
<protein>
    <submittedName>
        <fullName evidence="1">Uncharacterized protein</fullName>
    </submittedName>
</protein>
<dbReference type="AlphaFoldDB" id="A0A6N9UYQ6"/>
<reference evidence="1 2" key="1">
    <citation type="submission" date="2020-01" db="EMBL/GenBank/DDBJ databases">
        <title>Insect and environment-associated Actinomycetes.</title>
        <authorList>
            <person name="Currrie C."/>
            <person name="Chevrette M."/>
            <person name="Carlson C."/>
            <person name="Stubbendieck R."/>
            <person name="Wendt-Pienkowski E."/>
        </authorList>
    </citation>
    <scope>NUCLEOTIDE SEQUENCE [LARGE SCALE GENOMIC DNA]</scope>
    <source>
        <strain evidence="1 2">SID14172</strain>
    </source>
</reference>
<accession>A0A6N9UYQ6</accession>
<evidence type="ECO:0000313" key="2">
    <source>
        <dbReference type="Proteomes" id="UP000469545"/>
    </source>
</evidence>
<name>A0A6N9UYQ6_9ACTN</name>
<dbReference type="Proteomes" id="UP000469545">
    <property type="component" value="Unassembled WGS sequence"/>
</dbReference>
<evidence type="ECO:0000313" key="1">
    <source>
        <dbReference type="EMBL" id="NEB20232.1"/>
    </source>
</evidence>
<gene>
    <name evidence="1" type="ORF">G3I46_27695</name>
</gene>
<keyword evidence="2" id="KW-1185">Reference proteome</keyword>